<dbReference type="Pfam" id="PF01978">
    <property type="entry name" value="TrmB"/>
    <property type="match status" value="1"/>
</dbReference>
<protein>
    <submittedName>
        <fullName evidence="2">Transcriptional regulator, TrmB</fullName>
    </submittedName>
</protein>
<reference evidence="2" key="1">
    <citation type="submission" date="2007-10" db="EMBL/GenBank/DDBJ databases">
        <title>Complete sequence of Methanococcus maripaludis C6.</title>
        <authorList>
            <consortium name="US DOE Joint Genome Institute"/>
            <person name="Copeland A."/>
            <person name="Lucas S."/>
            <person name="Lapidus A."/>
            <person name="Barry K."/>
            <person name="Glavina del Rio T."/>
            <person name="Dalin E."/>
            <person name="Tice H."/>
            <person name="Pitluck S."/>
            <person name="Clum A."/>
            <person name="Schmutz J."/>
            <person name="Larimer F."/>
            <person name="Land M."/>
            <person name="Hauser L."/>
            <person name="Kyrpides N."/>
            <person name="Mikhailova N."/>
            <person name="Sieprawska-Lupa M."/>
            <person name="Whitman W.B."/>
            <person name="Richardson P."/>
        </authorList>
    </citation>
    <scope>NUCLEOTIDE SEQUENCE [LARGE SCALE GENOMIC DNA]</scope>
    <source>
        <strain evidence="2">C6</strain>
    </source>
</reference>
<evidence type="ECO:0000259" key="1">
    <source>
        <dbReference type="Pfam" id="PF01978"/>
    </source>
</evidence>
<accession>A9A695</accession>
<dbReference type="eggNOG" id="arCOG02241">
    <property type="taxonomic scope" value="Archaea"/>
</dbReference>
<dbReference type="InterPro" id="IPR036388">
    <property type="entry name" value="WH-like_DNA-bd_sf"/>
</dbReference>
<feature type="domain" description="Transcription regulator TrmB N-terminal" evidence="1">
    <location>
        <begin position="24"/>
        <end position="89"/>
    </location>
</feature>
<dbReference type="EMBL" id="CP000867">
    <property type="protein sequence ID" value="ABX01083.1"/>
    <property type="molecule type" value="Genomic_DNA"/>
</dbReference>
<organism evidence="2">
    <name type="scientific">Methanococcus maripaludis (strain C6 / ATCC BAA-1332)</name>
    <dbReference type="NCBI Taxonomy" id="444158"/>
    <lineage>
        <taxon>Archaea</taxon>
        <taxon>Methanobacteriati</taxon>
        <taxon>Methanobacteriota</taxon>
        <taxon>Methanomada group</taxon>
        <taxon>Methanococci</taxon>
        <taxon>Methanococcales</taxon>
        <taxon>Methanococcaceae</taxon>
        <taxon>Methanococcus</taxon>
    </lineage>
</organism>
<proteinExistence type="predicted"/>
<name>A9A695_METM6</name>
<gene>
    <name evidence="2" type="ordered locus">MmarC6_0262</name>
</gene>
<dbReference type="InterPro" id="IPR002831">
    <property type="entry name" value="Tscrpt_reg_TrmB_N"/>
</dbReference>
<dbReference type="HOGENOM" id="CLU_082928_1_0_2"/>
<dbReference type="KEGG" id="mmx:MmarC6_0262"/>
<dbReference type="STRING" id="444158.MmarC6_0262"/>
<dbReference type="AlphaFoldDB" id="A9A695"/>
<evidence type="ECO:0000313" key="2">
    <source>
        <dbReference type="EMBL" id="ABX01083.1"/>
    </source>
</evidence>
<dbReference type="Gene3D" id="1.10.10.10">
    <property type="entry name" value="Winged helix-like DNA-binding domain superfamily/Winged helix DNA-binding domain"/>
    <property type="match status" value="1"/>
</dbReference>
<dbReference type="SUPFAM" id="SSF46785">
    <property type="entry name" value="Winged helix' DNA-binding domain"/>
    <property type="match status" value="1"/>
</dbReference>
<dbReference type="PhylomeDB" id="A9A695"/>
<sequence>MSKTIESVEKTLIANVASLLSSEVRAKIYIFLRMYPESTVDEIAKGTGIYPSTIRESIFEMYNEEYVIRKKMDRDGLGKKPYLYSAIAPLDVVKLISESIKEKLNDLASVDEKVSGKAVESTLKVAIKIESN</sequence>
<dbReference type="InterPro" id="IPR036390">
    <property type="entry name" value="WH_DNA-bd_sf"/>
</dbReference>
<dbReference type="OrthoDB" id="59565at2157"/>